<keyword evidence="1" id="KW-0694">RNA-binding</keyword>
<dbReference type="GO" id="GO:0003700">
    <property type="term" value="F:DNA-binding transcription factor activity"/>
    <property type="evidence" value="ECO:0007669"/>
    <property type="project" value="InterPro"/>
</dbReference>
<dbReference type="InterPro" id="IPR030842">
    <property type="entry name" value="TF_NusA_bacterial"/>
</dbReference>
<dbReference type="CDD" id="cd04455">
    <property type="entry name" value="S1_NusA"/>
    <property type="match status" value="1"/>
</dbReference>
<dbReference type="GO" id="GO:0005829">
    <property type="term" value="C:cytosol"/>
    <property type="evidence" value="ECO:0007669"/>
    <property type="project" value="TreeGrafter"/>
</dbReference>
<feature type="domain" description="S1 motif" evidence="2">
    <location>
        <begin position="107"/>
        <end position="171"/>
    </location>
</feature>
<evidence type="ECO:0000259" key="2">
    <source>
        <dbReference type="PROSITE" id="PS50126"/>
    </source>
</evidence>
<dbReference type="EMBL" id="LBYQ01000006">
    <property type="protein sequence ID" value="KKR55323.1"/>
    <property type="molecule type" value="Genomic_DNA"/>
</dbReference>
<dbReference type="GO" id="GO:0031564">
    <property type="term" value="P:transcription antitermination"/>
    <property type="evidence" value="ECO:0007669"/>
    <property type="project" value="InterPro"/>
</dbReference>
<dbReference type="GO" id="GO:0003723">
    <property type="term" value="F:RNA binding"/>
    <property type="evidence" value="ECO:0007669"/>
    <property type="project" value="UniProtKB-KW"/>
</dbReference>
<dbReference type="PANTHER" id="PTHR22648">
    <property type="entry name" value="TRANSCRIPTION TERMINATION FACTOR NUSA"/>
    <property type="match status" value="1"/>
</dbReference>
<dbReference type="Proteomes" id="UP000034489">
    <property type="component" value="Unassembled WGS sequence"/>
</dbReference>
<organism evidence="3 4">
    <name type="scientific">Candidatus Curtissbacteria bacterium GW2011_GWA1_40_24</name>
    <dbReference type="NCBI Taxonomy" id="1618406"/>
    <lineage>
        <taxon>Bacteria</taxon>
        <taxon>Candidatus Curtissiibacteriota</taxon>
    </lineage>
</organism>
<dbReference type="PATRIC" id="fig|1618406.3.peg.142"/>
<evidence type="ECO:0000313" key="3">
    <source>
        <dbReference type="EMBL" id="KKR55323.1"/>
    </source>
</evidence>
<dbReference type="InterPro" id="IPR012340">
    <property type="entry name" value="NA-bd_OB-fold"/>
</dbReference>
<dbReference type="SUPFAM" id="SSF50249">
    <property type="entry name" value="Nucleic acid-binding proteins"/>
    <property type="match status" value="1"/>
</dbReference>
<dbReference type="AlphaFoldDB" id="A0A0G0RS50"/>
<comment type="caution">
    <text evidence="3">The sequence shown here is derived from an EMBL/GenBank/DDBJ whole genome shotgun (WGS) entry which is preliminary data.</text>
</comment>
<evidence type="ECO:0000313" key="4">
    <source>
        <dbReference type="Proteomes" id="UP000034489"/>
    </source>
</evidence>
<accession>A0A0G0RS50</accession>
<dbReference type="Pfam" id="PF08529">
    <property type="entry name" value="NusA_N"/>
    <property type="match status" value="2"/>
</dbReference>
<dbReference type="Gene3D" id="3.30.1480.10">
    <property type="entry name" value="NusA, N-terminal domain"/>
    <property type="match status" value="1"/>
</dbReference>
<dbReference type="PANTHER" id="PTHR22648:SF0">
    <property type="entry name" value="TRANSCRIPTION TERMINATION_ANTITERMINATION PROTEIN NUSA"/>
    <property type="match status" value="1"/>
</dbReference>
<proteinExistence type="predicted"/>
<gene>
    <name evidence="3" type="ORF">UT92_C0006G0011</name>
</gene>
<evidence type="ECO:0000256" key="1">
    <source>
        <dbReference type="ARBA" id="ARBA00022884"/>
    </source>
</evidence>
<reference evidence="3 4" key="1">
    <citation type="journal article" date="2015" name="Nature">
        <title>rRNA introns, odd ribosomes, and small enigmatic genomes across a large radiation of phyla.</title>
        <authorList>
            <person name="Brown C.T."/>
            <person name="Hug L.A."/>
            <person name="Thomas B.C."/>
            <person name="Sharon I."/>
            <person name="Castelle C.J."/>
            <person name="Singh A."/>
            <person name="Wilkins M.J."/>
            <person name="Williams K.H."/>
            <person name="Banfield J.F."/>
        </authorList>
    </citation>
    <scope>NUCLEOTIDE SEQUENCE [LARGE SCALE GENOMIC DNA]</scope>
</reference>
<dbReference type="SUPFAM" id="SSF69705">
    <property type="entry name" value="Transcription factor NusA, N-terminal domain"/>
    <property type="match status" value="1"/>
</dbReference>
<dbReference type="Gene3D" id="2.40.50.140">
    <property type="entry name" value="Nucleic acid-binding proteins"/>
    <property type="match status" value="1"/>
</dbReference>
<dbReference type="InterPro" id="IPR036555">
    <property type="entry name" value="NusA_N_sf"/>
</dbReference>
<dbReference type="SMART" id="SM00316">
    <property type="entry name" value="S1"/>
    <property type="match status" value="1"/>
</dbReference>
<dbReference type="GO" id="GO:0006353">
    <property type="term" value="P:DNA-templated transcription termination"/>
    <property type="evidence" value="ECO:0007669"/>
    <property type="project" value="InterPro"/>
</dbReference>
<dbReference type="PROSITE" id="PS50126">
    <property type="entry name" value="S1"/>
    <property type="match status" value="1"/>
</dbReference>
<name>A0A0G0RS50_9BACT</name>
<dbReference type="InterPro" id="IPR003029">
    <property type="entry name" value="S1_domain"/>
</dbReference>
<dbReference type="InterPro" id="IPR013735">
    <property type="entry name" value="TF_NusA_N"/>
</dbReference>
<sequence>MAIQARTEFASALNQVCSERGIEPEVVIDSIKHAILAAYRKDYGEPEGIIVDLNSETGEVVLTRDKKNVTPSGFGRIAAQTAKQVILQKIREAEKNAVLSEYSSKVGTIISGLVQRISGPIVTVSLGKAEAIMPPGEQSQNEKYMVNQRLKFYVVGIKEGNRGEEIVVSRAANGLLEGLFRQEVPEIASVLVQKSLFFPIKWGLIRLVLV</sequence>
<protein>
    <submittedName>
        <fullName evidence="3">Transcription termination factor NusA</fullName>
    </submittedName>
</protein>